<dbReference type="RefSeq" id="WP_073302263.1">
    <property type="nucleotide sequence ID" value="NZ_FQXA01000006.1"/>
</dbReference>
<sequence>MKENDTTQCDIGGNHVLPVKADGSNQNVRALTDVELAELRRDMAESSARMKAELARRRHEKITLSPHSHGNAPAQILS</sequence>
<evidence type="ECO:0000313" key="2">
    <source>
        <dbReference type="EMBL" id="SHH36339.1"/>
    </source>
</evidence>
<dbReference type="GeneID" id="98639021"/>
<dbReference type="Proteomes" id="UP000184000">
    <property type="component" value="Unassembled WGS sequence"/>
</dbReference>
<protein>
    <submittedName>
        <fullName evidence="2">Uncharacterized protein</fullName>
    </submittedName>
</protein>
<feature type="region of interest" description="Disordered" evidence="1">
    <location>
        <begin position="1"/>
        <end position="21"/>
    </location>
</feature>
<evidence type="ECO:0000256" key="1">
    <source>
        <dbReference type="SAM" id="MobiDB-lite"/>
    </source>
</evidence>
<evidence type="ECO:0000313" key="3">
    <source>
        <dbReference type="Proteomes" id="UP000184000"/>
    </source>
</evidence>
<name>A0A1M5SCY1_9GAMM</name>
<organism evidence="2 3">
    <name type="scientific">Stutzerimonas xanthomarina DSM 18231</name>
    <dbReference type="NCBI Taxonomy" id="1403346"/>
    <lineage>
        <taxon>Bacteria</taxon>
        <taxon>Pseudomonadati</taxon>
        <taxon>Pseudomonadota</taxon>
        <taxon>Gammaproteobacteria</taxon>
        <taxon>Pseudomonadales</taxon>
        <taxon>Pseudomonadaceae</taxon>
        <taxon>Stutzerimonas</taxon>
    </lineage>
</organism>
<reference evidence="2 3" key="1">
    <citation type="submission" date="2016-11" db="EMBL/GenBank/DDBJ databases">
        <authorList>
            <person name="Jaros S."/>
            <person name="Januszkiewicz K."/>
            <person name="Wedrychowicz H."/>
        </authorList>
    </citation>
    <scope>NUCLEOTIDE SEQUENCE [LARGE SCALE GENOMIC DNA]</scope>
    <source>
        <strain evidence="2 3">DSM 18231</strain>
    </source>
</reference>
<dbReference type="EMBL" id="FQXA01000006">
    <property type="protein sequence ID" value="SHH36339.1"/>
    <property type="molecule type" value="Genomic_DNA"/>
</dbReference>
<accession>A0A1M5SCY1</accession>
<dbReference type="AlphaFoldDB" id="A0A1M5SCY1"/>
<gene>
    <name evidence="2" type="ORF">SAMN02744645_3412</name>
</gene>
<proteinExistence type="predicted"/>